<reference evidence="2" key="1">
    <citation type="submission" date="2016-10" db="EMBL/GenBank/DDBJ databases">
        <authorList>
            <person name="Varghese N."/>
            <person name="Submissions S."/>
        </authorList>
    </citation>
    <scope>NUCLEOTIDE SEQUENCE [LARGE SCALE GENOMIC DNA]</scope>
    <source>
        <strain evidence="2">DSM 4002</strain>
    </source>
</reference>
<dbReference type="eggNOG" id="COG3637">
    <property type="taxonomic scope" value="Bacteria"/>
</dbReference>
<keyword evidence="2" id="KW-1185">Reference proteome</keyword>
<organism evidence="1 2">
    <name type="scientific">Flavobacterium succinicans</name>
    <dbReference type="NCBI Taxonomy" id="29536"/>
    <lineage>
        <taxon>Bacteria</taxon>
        <taxon>Pseudomonadati</taxon>
        <taxon>Bacteroidota</taxon>
        <taxon>Flavobacteriia</taxon>
        <taxon>Flavobacteriales</taxon>
        <taxon>Flavobacteriaceae</taxon>
        <taxon>Flavobacterium</taxon>
    </lineage>
</organism>
<dbReference type="Pfam" id="PF07396">
    <property type="entry name" value="Porin_O_P"/>
    <property type="match status" value="1"/>
</dbReference>
<sequence>MNKYFIYIILFFYPILAIGQVEQMGQMEKQSNEGEQFVVDSVQSLFPVSKLTLLRNVDFIFNSRFAFGSNFLDGNHNVSKFNVDQFRFEIKGRIHDKIRFRFRDRFTRESEIGNLDNVKRSIDLAFVTADLTPRTSISIGKLVADFGGWEFDMNPINILAYNDIVGNSDNFLVGVEISHSFKNKSNALSFQILNTRTKTFEEQYGETAPPNIAALDYPLAFVSNWRGSFFNKKFETTYSYSFFHEADGVSMNYIALGNKFKSKNFILYYDFQYSHEGLDRRKIVSNIINSQYPYAAEKALYIGHWMRACYLIKPKINLLLTLMNTNFYWEGNPDPIGESRLASSYGVTPTVEYLPFKNLNMKFYVGYVARKFEYTSYAKTAFGAKDYTSGMLSFGIIAPLLVL</sequence>
<dbReference type="AlphaFoldDB" id="A0A1I4SPX2"/>
<accession>A0A1I4SPX2</accession>
<proteinExistence type="predicted"/>
<evidence type="ECO:0000313" key="2">
    <source>
        <dbReference type="Proteomes" id="UP000182961"/>
    </source>
</evidence>
<dbReference type="RefSeq" id="WP_024982470.1">
    <property type="nucleotide sequence ID" value="NZ_CBCRUM010000007.1"/>
</dbReference>
<dbReference type="EMBL" id="FOUT01000001">
    <property type="protein sequence ID" value="SFM66431.1"/>
    <property type="molecule type" value="Genomic_DNA"/>
</dbReference>
<evidence type="ECO:0000313" key="1">
    <source>
        <dbReference type="EMBL" id="SFM66431.1"/>
    </source>
</evidence>
<protein>
    <submittedName>
        <fullName evidence="1">Phosphate-selective porin O and P</fullName>
    </submittedName>
</protein>
<name>A0A1I4SPX2_9FLAO</name>
<dbReference type="InterPro" id="IPR010870">
    <property type="entry name" value="Porin_O/P"/>
</dbReference>
<dbReference type="Proteomes" id="UP000182961">
    <property type="component" value="Unassembled WGS sequence"/>
</dbReference>
<gene>
    <name evidence="1" type="ORF">SAMN05444143_101930</name>
</gene>